<keyword evidence="3" id="KW-0028">Amino-acid biosynthesis</keyword>
<accession>A0AAN2L3C8</accession>
<proteinExistence type="predicted"/>
<dbReference type="PANTHER" id="PTHR21022:SF19">
    <property type="entry name" value="PREPHENATE DEHYDRATASE-RELATED"/>
    <property type="match status" value="1"/>
</dbReference>
<reference evidence="9 10" key="1">
    <citation type="journal article" date="2002" name="Nature">
        <title>The genome sequence of Schizosaccharomyces pombe.</title>
        <authorList>
            <person name="Wood V."/>
            <person name="Gwilliam R."/>
            <person name="Rajandream M.A."/>
            <person name="Lyne M."/>
            <person name="Lyne R."/>
            <person name="Stewart A."/>
            <person name="Sgouros J."/>
            <person name="Peat N."/>
            <person name="Hayles J."/>
            <person name="Baker S."/>
            <person name="Basham D."/>
            <person name="Bowman S."/>
            <person name="Brooks K."/>
            <person name="Brown D."/>
            <person name="Brown S."/>
            <person name="Chillingworth T."/>
            <person name="Churcher C."/>
            <person name="Collins M."/>
            <person name="Connor R."/>
            <person name="Cronin A."/>
            <person name="Davis P."/>
            <person name="Feltwell T."/>
            <person name="Fraser A."/>
            <person name="Gentles S."/>
            <person name="Goble A."/>
            <person name="Hamlin N."/>
            <person name="Harris D."/>
            <person name="Hidalgo J."/>
            <person name="Hodgson G."/>
            <person name="Holroyd S."/>
            <person name="Hornsby T."/>
            <person name="Howarth S."/>
            <person name="Huckle E.J."/>
            <person name="Hunt S."/>
            <person name="Jagels K."/>
            <person name="James K."/>
            <person name="Jones L."/>
            <person name="Jones M."/>
            <person name="Leather S."/>
            <person name="McDonald S."/>
            <person name="McLean J."/>
            <person name="Mooney P."/>
            <person name="Moule S."/>
            <person name="Mungall K."/>
            <person name="Murphy L."/>
            <person name="Niblett D."/>
            <person name="Odell C."/>
            <person name="Oliver K."/>
            <person name="O'Neil S."/>
            <person name="Pearson D."/>
            <person name="Quail M.A."/>
            <person name="Rabbinowitsch E."/>
            <person name="Rutherford K."/>
            <person name="Rutter S."/>
            <person name="Saunders D."/>
            <person name="Seeger K."/>
            <person name="Sharp S."/>
            <person name="Skelton J."/>
            <person name="Simmonds M."/>
            <person name="Squares R."/>
            <person name="Squares S."/>
            <person name="Stevens K."/>
            <person name="Taylor K."/>
            <person name="Taylor R.G."/>
            <person name="Tivey A."/>
            <person name="Walsh S."/>
            <person name="Warren T."/>
            <person name="Whitehead S."/>
            <person name="Woodward J."/>
            <person name="Volckaert G."/>
            <person name="Aert R."/>
            <person name="Robben J."/>
            <person name="Grymonprez B."/>
            <person name="Weltjens I."/>
            <person name="Vanstreels E."/>
            <person name="Rieger M."/>
            <person name="Schafer M."/>
            <person name="Muller-Auer S."/>
            <person name="Gabel C."/>
            <person name="Fuchs M."/>
            <person name="Dusterhoft A."/>
            <person name="Fritzc C."/>
            <person name="Holzer E."/>
            <person name="Moestl D."/>
            <person name="Hilbert H."/>
            <person name="Borzym K."/>
            <person name="Langer I."/>
            <person name="Beck A."/>
            <person name="Lehrach H."/>
            <person name="Reinhardt R."/>
            <person name="Pohl T.M."/>
            <person name="Eger P."/>
            <person name="Zimmermann W."/>
            <person name="Wedler H."/>
            <person name="Wambutt R."/>
            <person name="Purnelle B."/>
            <person name="Goffeau A."/>
            <person name="Cadieu E."/>
            <person name="Dreano S."/>
            <person name="Gloux S."/>
            <person name="Lelaure V."/>
            <person name="Mottier S."/>
            <person name="Galibert F."/>
            <person name="Aves S.J."/>
            <person name="Xiang Z."/>
            <person name="Hunt C."/>
            <person name="Moore K."/>
            <person name="Hurst S.M."/>
            <person name="Lucas M."/>
            <person name="Rochet M."/>
            <person name="Gaillardin C."/>
            <person name="Tallada V.A."/>
            <person name="Garzon A."/>
            <person name="Thode G."/>
            <person name="Daga R.R."/>
            <person name="Cruzado L."/>
            <person name="Jimenez J."/>
            <person name="Sanchez M."/>
            <person name="del Rey F."/>
            <person name="Benito J."/>
            <person name="Dominguez A."/>
            <person name="Revuelta J.L."/>
            <person name="Moreno S."/>
            <person name="Armstrong J."/>
            <person name="Forsburg S.L."/>
            <person name="Cerutti L."/>
            <person name="Lowe T."/>
            <person name="McCombie W.R."/>
            <person name="Paulsen I."/>
            <person name="Potashkin J."/>
            <person name="Shpakovski G.V."/>
            <person name="Ussery D."/>
            <person name="Barrell B.G."/>
            <person name="Nurse P."/>
        </authorList>
    </citation>
    <scope>NUCLEOTIDE SEQUENCE [LARGE SCALE GENOMIC DNA]</scope>
    <source>
        <strain evidence="10">972 / ATCC 24843</strain>
    </source>
</reference>
<dbReference type="CDD" id="cd13532">
    <property type="entry name" value="PBP2_PDT_like"/>
    <property type="match status" value="1"/>
</dbReference>
<dbReference type="InterPro" id="IPR008242">
    <property type="entry name" value="Chor_mutase/pphenate_deHydtase"/>
</dbReference>
<dbReference type="EC" id="4.2.1.51" evidence="2"/>
<sequence>MSASKIAFLGPRGTFSHQAALLARPDSLLCSLPSFAGKLIFALKFILICFLAVLEALSSRQVDYAVLPIENSTNGAVIPAYDLLKGRDDIQAVGEVLVPAHHCIIGKSLENVQKILSHPQAFGQCSKWISANVPNAEFVSVSSTSQAAALASKDITGTIVAISSELCAVENQFNLLVKNIEDDSNNRTRFLLLRSGGFQDDLSPLKEKSLLQFYLSHPKKLSAVFEVFAAHKVVITNLVVRPSCKFPWTYIYFVECLGMEKHLIDRVGKYCDTFTFMGSYTNQISYF</sequence>
<dbReference type="SMR" id="A0AAN2L3C8"/>
<dbReference type="PIRSF" id="PIRSF001500">
    <property type="entry name" value="Chor_mut_pdt_Ppr"/>
    <property type="match status" value="1"/>
</dbReference>
<dbReference type="SUPFAM" id="SSF55021">
    <property type="entry name" value="ACT-like"/>
    <property type="match status" value="1"/>
</dbReference>
<dbReference type="AlphaFoldDB" id="A0AAN2L3C8"/>
<name>A0AAN2L3C8_SCHPO</name>
<protein>
    <recommendedName>
        <fullName evidence="2">prephenate dehydratase</fullName>
        <ecNumber evidence="2">4.2.1.51</ecNumber>
    </recommendedName>
</protein>
<feature type="domain" description="ACT" evidence="8">
    <location>
        <begin position="209"/>
        <end position="287"/>
    </location>
</feature>
<dbReference type="InterPro" id="IPR002912">
    <property type="entry name" value="ACT_dom"/>
</dbReference>
<feature type="domain" description="Prephenate dehydratase" evidence="7">
    <location>
        <begin position="5"/>
        <end position="195"/>
    </location>
</feature>
<evidence type="ECO:0000256" key="6">
    <source>
        <dbReference type="ARBA" id="ARBA00023239"/>
    </source>
</evidence>
<dbReference type="PROSITE" id="PS51171">
    <property type="entry name" value="PREPHENATE_DEHYDR_3"/>
    <property type="match status" value="1"/>
</dbReference>
<dbReference type="Pfam" id="PF00800">
    <property type="entry name" value="PDT"/>
    <property type="match status" value="1"/>
</dbReference>
<evidence type="ECO:0000259" key="7">
    <source>
        <dbReference type="PROSITE" id="PS51171"/>
    </source>
</evidence>
<evidence type="ECO:0000256" key="3">
    <source>
        <dbReference type="ARBA" id="ARBA00022605"/>
    </source>
</evidence>
<evidence type="ECO:0000256" key="4">
    <source>
        <dbReference type="ARBA" id="ARBA00023141"/>
    </source>
</evidence>
<evidence type="ECO:0000256" key="1">
    <source>
        <dbReference type="ARBA" id="ARBA00004741"/>
    </source>
</evidence>
<dbReference type="GO" id="GO:0009094">
    <property type="term" value="P:L-phenylalanine biosynthetic process"/>
    <property type="evidence" value="ECO:0007669"/>
    <property type="project" value="UniProtKB-KW"/>
</dbReference>
<keyword evidence="10" id="KW-1185">Reference proteome</keyword>
<dbReference type="PANTHER" id="PTHR21022">
    <property type="entry name" value="PREPHENATE DEHYDRATASE P PROTEIN"/>
    <property type="match status" value="1"/>
</dbReference>
<comment type="pathway">
    <text evidence="1">Amino-acid biosynthesis; L-phenylalanine biosynthesis; phenylpyruvate from prephenate: step 1/1.</text>
</comment>
<keyword evidence="5" id="KW-0584">Phenylalanine biosynthesis</keyword>
<dbReference type="SUPFAM" id="SSF53850">
    <property type="entry name" value="Periplasmic binding protein-like II"/>
    <property type="match status" value="1"/>
</dbReference>
<dbReference type="InterPro" id="IPR001086">
    <property type="entry name" value="Preph_deHydtase"/>
</dbReference>
<organism evidence="9 10">
    <name type="scientific">Schizosaccharomyces pombe (strain 972 / ATCC 24843)</name>
    <name type="common">Fission yeast</name>
    <dbReference type="NCBI Taxonomy" id="284812"/>
    <lineage>
        <taxon>Eukaryota</taxon>
        <taxon>Fungi</taxon>
        <taxon>Dikarya</taxon>
        <taxon>Ascomycota</taxon>
        <taxon>Taphrinomycotina</taxon>
        <taxon>Schizosaccharomycetes</taxon>
        <taxon>Schizosaccharomycetales</taxon>
        <taxon>Schizosaccharomycetaceae</taxon>
        <taxon>Schizosaccharomyces</taxon>
    </lineage>
</organism>
<evidence type="ECO:0000256" key="5">
    <source>
        <dbReference type="ARBA" id="ARBA00023222"/>
    </source>
</evidence>
<gene>
    <name evidence="9" type="primary">pha2</name>
    <name evidence="9" type="ORF">SPOM_SPBC30D10.16</name>
</gene>
<evidence type="ECO:0000259" key="8">
    <source>
        <dbReference type="PROSITE" id="PS51671"/>
    </source>
</evidence>
<dbReference type="EMBL" id="CU329671">
    <property type="protein sequence ID" value="CAK9840579.1"/>
    <property type="molecule type" value="Genomic_DNA"/>
</dbReference>
<dbReference type="GO" id="GO:0004664">
    <property type="term" value="F:prephenate dehydratase activity"/>
    <property type="evidence" value="ECO:0007669"/>
    <property type="project" value="UniProtKB-EC"/>
</dbReference>
<evidence type="ECO:0000313" key="10">
    <source>
        <dbReference type="Proteomes" id="UP000002485"/>
    </source>
</evidence>
<keyword evidence="4" id="KW-0057">Aromatic amino acid biosynthesis</keyword>
<dbReference type="PROSITE" id="PS51671">
    <property type="entry name" value="ACT"/>
    <property type="match status" value="1"/>
</dbReference>
<dbReference type="Gene3D" id="3.30.70.260">
    <property type="match status" value="1"/>
</dbReference>
<dbReference type="InterPro" id="IPR045865">
    <property type="entry name" value="ACT-like_dom_sf"/>
</dbReference>
<dbReference type="Proteomes" id="UP000002485">
    <property type="component" value="Chromosome II"/>
</dbReference>
<evidence type="ECO:0000313" key="9">
    <source>
        <dbReference type="EMBL" id="CAK9840579.1"/>
    </source>
</evidence>
<evidence type="ECO:0000256" key="2">
    <source>
        <dbReference type="ARBA" id="ARBA00013147"/>
    </source>
</evidence>
<dbReference type="Gene3D" id="3.40.190.10">
    <property type="entry name" value="Periplasmic binding protein-like II"/>
    <property type="match status" value="2"/>
</dbReference>
<keyword evidence="6" id="KW-0456">Lyase</keyword>